<organism evidence="3 4">
    <name type="scientific">Schistosoma rodhaini</name>
    <dbReference type="NCBI Taxonomy" id="6188"/>
    <lineage>
        <taxon>Eukaryota</taxon>
        <taxon>Metazoa</taxon>
        <taxon>Spiralia</taxon>
        <taxon>Lophotrochozoa</taxon>
        <taxon>Platyhelminthes</taxon>
        <taxon>Trematoda</taxon>
        <taxon>Digenea</taxon>
        <taxon>Strigeidida</taxon>
        <taxon>Schistosomatoidea</taxon>
        <taxon>Schistosomatidae</taxon>
        <taxon>Schistosoma</taxon>
    </lineage>
</organism>
<evidence type="ECO:0000256" key="1">
    <source>
        <dbReference type="SAM" id="Coils"/>
    </source>
</evidence>
<proteinExistence type="predicted"/>
<keyword evidence="2" id="KW-0812">Transmembrane</keyword>
<dbReference type="AlphaFoldDB" id="A0AA85GF35"/>
<reference evidence="3" key="1">
    <citation type="submission" date="2022-06" db="EMBL/GenBank/DDBJ databases">
        <authorList>
            <person name="Berger JAMES D."/>
            <person name="Berger JAMES D."/>
        </authorList>
    </citation>
    <scope>NUCLEOTIDE SEQUENCE [LARGE SCALE GENOMIC DNA]</scope>
</reference>
<protein>
    <submittedName>
        <fullName evidence="4">Uncharacterized protein</fullName>
    </submittedName>
</protein>
<reference evidence="4" key="2">
    <citation type="submission" date="2023-11" db="UniProtKB">
        <authorList>
            <consortium name="WormBaseParasite"/>
        </authorList>
    </citation>
    <scope>IDENTIFICATION</scope>
</reference>
<keyword evidence="1" id="KW-0175">Coiled coil</keyword>
<dbReference type="Proteomes" id="UP000050792">
    <property type="component" value="Unassembled WGS sequence"/>
</dbReference>
<sequence>MIWRIWISVYLFIIIYFTNEGIEVSAGFQGDSLYDQIQRNLTDAHERLKEEINNLTKELQVGDIRGSSNKYIYNRLLTSTLITLFSLIILN</sequence>
<feature type="transmembrane region" description="Helical" evidence="2">
    <location>
        <begin position="72"/>
        <end position="90"/>
    </location>
</feature>
<keyword evidence="2" id="KW-1133">Transmembrane helix</keyword>
<feature type="coiled-coil region" evidence="1">
    <location>
        <begin position="34"/>
        <end position="65"/>
    </location>
</feature>
<name>A0AA85GF35_9TREM</name>
<dbReference type="WBParaSite" id="SRDH1_93090.1">
    <property type="protein sequence ID" value="SRDH1_93090.1"/>
    <property type="gene ID" value="SRDH1_93090"/>
</dbReference>
<keyword evidence="3" id="KW-1185">Reference proteome</keyword>
<evidence type="ECO:0000313" key="3">
    <source>
        <dbReference type="Proteomes" id="UP000050792"/>
    </source>
</evidence>
<keyword evidence="2" id="KW-0472">Membrane</keyword>
<evidence type="ECO:0000313" key="4">
    <source>
        <dbReference type="WBParaSite" id="SRDH1_93090.1"/>
    </source>
</evidence>
<evidence type="ECO:0000256" key="2">
    <source>
        <dbReference type="SAM" id="Phobius"/>
    </source>
</evidence>
<accession>A0AA85GF35</accession>